<keyword evidence="1" id="KW-0963">Cytoplasm</keyword>
<evidence type="ECO:0000313" key="12">
    <source>
        <dbReference type="EMBL" id="NDY42852.1"/>
    </source>
</evidence>
<keyword evidence="8" id="KW-0234">DNA repair</keyword>
<dbReference type="Pfam" id="PF00271">
    <property type="entry name" value="Helicase_C"/>
    <property type="match status" value="1"/>
</dbReference>
<evidence type="ECO:0000256" key="7">
    <source>
        <dbReference type="ARBA" id="ARBA00023125"/>
    </source>
</evidence>
<dbReference type="EMBL" id="JAAGRR010000092">
    <property type="protein sequence ID" value="NDY42852.1"/>
    <property type="molecule type" value="Genomic_DNA"/>
</dbReference>
<name>A0A6N9TNH9_DISTH</name>
<dbReference type="RefSeq" id="WP_163298981.1">
    <property type="nucleotide sequence ID" value="NZ_JAAGRR010000092.1"/>
</dbReference>
<dbReference type="Gene3D" id="3.40.50.300">
    <property type="entry name" value="P-loop containing nucleotide triphosphate hydrolases"/>
    <property type="match status" value="2"/>
</dbReference>
<evidence type="ECO:0000256" key="1">
    <source>
        <dbReference type="ARBA" id="ARBA00022490"/>
    </source>
</evidence>
<keyword evidence="13" id="KW-1185">Reference proteome</keyword>
<dbReference type="AlphaFoldDB" id="A0A6N9TNH9"/>
<dbReference type="SMART" id="SM01058">
    <property type="entry name" value="CarD_TRCF"/>
    <property type="match status" value="1"/>
</dbReference>
<dbReference type="HAMAP" id="MF_00969">
    <property type="entry name" value="TRCF"/>
    <property type="match status" value="1"/>
</dbReference>
<dbReference type="InterPro" id="IPR004576">
    <property type="entry name" value="Mfd"/>
</dbReference>
<gene>
    <name evidence="12" type="primary">mfd</name>
    <name evidence="12" type="ORF">G3N55_08345</name>
</gene>
<protein>
    <submittedName>
        <fullName evidence="12">Transcription-repair coupling factor</fullName>
    </submittedName>
</protein>
<keyword evidence="4" id="KW-0378">Hydrolase</keyword>
<dbReference type="PANTHER" id="PTHR47964">
    <property type="entry name" value="ATP-DEPENDENT DNA HELICASE HOMOLOG RECG, CHLOROPLASTIC"/>
    <property type="match status" value="1"/>
</dbReference>
<dbReference type="Pfam" id="PF03461">
    <property type="entry name" value="TRCF"/>
    <property type="match status" value="1"/>
</dbReference>
<evidence type="ECO:0000259" key="10">
    <source>
        <dbReference type="PROSITE" id="PS51192"/>
    </source>
</evidence>
<dbReference type="InterPro" id="IPR036101">
    <property type="entry name" value="CarD-like/TRCF_RID_sf"/>
</dbReference>
<evidence type="ECO:0000256" key="6">
    <source>
        <dbReference type="ARBA" id="ARBA00022840"/>
    </source>
</evidence>
<dbReference type="InterPro" id="IPR011545">
    <property type="entry name" value="DEAD/DEAH_box_helicase_dom"/>
</dbReference>
<accession>A0A6N9TNH9</accession>
<dbReference type="InterPro" id="IPR003711">
    <property type="entry name" value="CarD-like/TRCF_RID"/>
</dbReference>
<sequence>VLLDEPEAVAAAAEAFWERASRNHDLAAAEHRVLSDLEALFLSPAQLHRALEASPRWRLSGLGPRSREDGVIEIRSRLPEPPAPPPAGAAADPAGPAFDRLRSWIEAGDRVVLVTPGERQRQRLARLLAHHGLSPAPETAEVVPAAPGLHLRSGPLTCGFMLPGEALVVLTEDELLGGRRPRRARRRAEAGGETLAFEDLRPGEYVVHRDHGIARFQGLVHLEAGGVPGEYLLLEFRDEDKLYLPVDRLALIQKYVGVEGREPRLDRLGGTRWPAARGRVRKAVREIAHELVELYAARRVRSGTAFSPPDTLFRQFEAAFPYEETPHQAAAIEDVLSDMTSERPMDRLVCGDVGYGKTEVALRAVMKAVVDGRQAAVLVPTTLLAEQHERTFRDRFRAFPVKVGALSRLKPPAEQRRVLAGVASGEIDVVIGTHRLLQPDVRFADLGLVVIDEEHRFGVRHKERLKRLRETVDCLTLTATPIPRTLQLSFLGLRDLSVIDTPPRDRLPVKTFLAEADDAVLREALTRELDRGGQVYFVHNRIQGLERLAEHLGRLVPGARIRTAHGRMPATQLEDIMLAFLKGEIDCLVCTTIIESGIDIPSANTIVINRADRIGLADLYQLRGRVGRAREQAYAYLLVPRLGDLAPEARKRLRAIMELSELGGGYRLAMRDLQIRGAGNILGVSQSGHVAEVGYEMFLELLQQAVEEIRGEPAGERIDPEVHLPVPAFIPEDYVPDVEQRLALYRRMARLADEADFADLADELEDRFGAPPPEVTAMLRVMALKRDLAARNVARLDCTEPRDRATRQRWSHQLVLAFTPAGPPDPDGLLRRVRSDASLRPLPDGRLKVFFRPAPGEDLLAAAARALQAVPEKAT</sequence>
<evidence type="ECO:0000259" key="11">
    <source>
        <dbReference type="PROSITE" id="PS51194"/>
    </source>
</evidence>
<comment type="caution">
    <text evidence="12">The sequence shown here is derived from an EMBL/GenBank/DDBJ whole genome shotgun (WGS) entry which is preliminary data.</text>
</comment>
<feature type="non-terminal residue" evidence="12">
    <location>
        <position position="1"/>
    </location>
</feature>
<dbReference type="PROSITE" id="PS51194">
    <property type="entry name" value="HELICASE_CTER"/>
    <property type="match status" value="1"/>
</dbReference>
<dbReference type="CDD" id="cd17991">
    <property type="entry name" value="DEXHc_TRCF"/>
    <property type="match status" value="1"/>
</dbReference>
<dbReference type="Pfam" id="PF00270">
    <property type="entry name" value="DEAD"/>
    <property type="match status" value="1"/>
</dbReference>
<dbReference type="Gene3D" id="2.40.10.170">
    <property type="match status" value="1"/>
</dbReference>
<keyword evidence="2" id="KW-0547">Nucleotide-binding</keyword>
<keyword evidence="5" id="KW-0347">Helicase</keyword>
<dbReference type="InterPro" id="IPR005118">
    <property type="entry name" value="TRCF_C"/>
</dbReference>
<feature type="domain" description="Helicase C-terminal" evidence="11">
    <location>
        <begin position="520"/>
        <end position="674"/>
    </location>
</feature>
<dbReference type="NCBIfam" id="TIGR00580">
    <property type="entry name" value="mfd"/>
    <property type="match status" value="1"/>
</dbReference>
<evidence type="ECO:0000256" key="9">
    <source>
        <dbReference type="SAM" id="MobiDB-lite"/>
    </source>
</evidence>
<dbReference type="SMART" id="SM00982">
    <property type="entry name" value="TRCF"/>
    <property type="match status" value="1"/>
</dbReference>
<dbReference type="GO" id="GO:0005524">
    <property type="term" value="F:ATP binding"/>
    <property type="evidence" value="ECO:0007669"/>
    <property type="project" value="UniProtKB-KW"/>
</dbReference>
<evidence type="ECO:0000256" key="4">
    <source>
        <dbReference type="ARBA" id="ARBA00022801"/>
    </source>
</evidence>
<dbReference type="GO" id="GO:0016787">
    <property type="term" value="F:hydrolase activity"/>
    <property type="evidence" value="ECO:0007669"/>
    <property type="project" value="UniProtKB-KW"/>
</dbReference>
<keyword evidence="6" id="KW-0067">ATP-binding</keyword>
<dbReference type="SMART" id="SM00487">
    <property type="entry name" value="DEXDc"/>
    <property type="match status" value="1"/>
</dbReference>
<feature type="region of interest" description="Disordered" evidence="9">
    <location>
        <begin position="76"/>
        <end position="95"/>
    </location>
</feature>
<proteinExistence type="inferred from homology"/>
<evidence type="ECO:0000256" key="5">
    <source>
        <dbReference type="ARBA" id="ARBA00022806"/>
    </source>
</evidence>
<organism evidence="12 13">
    <name type="scientific">Dissulfurirhabdus thermomarina</name>
    <dbReference type="NCBI Taxonomy" id="1765737"/>
    <lineage>
        <taxon>Bacteria</taxon>
        <taxon>Deltaproteobacteria</taxon>
        <taxon>Dissulfurirhabdaceae</taxon>
        <taxon>Dissulfurirhabdus</taxon>
    </lineage>
</organism>
<keyword evidence="3" id="KW-0227">DNA damage</keyword>
<dbReference type="GO" id="GO:0006281">
    <property type="term" value="P:DNA repair"/>
    <property type="evidence" value="ECO:0007669"/>
    <property type="project" value="UniProtKB-KW"/>
</dbReference>
<dbReference type="Gene3D" id="3.90.1150.50">
    <property type="entry name" value="Transcription-repair-coupling factor, D7 domain"/>
    <property type="match status" value="1"/>
</dbReference>
<evidence type="ECO:0000256" key="3">
    <source>
        <dbReference type="ARBA" id="ARBA00022763"/>
    </source>
</evidence>
<dbReference type="InterPro" id="IPR001650">
    <property type="entry name" value="Helicase_C-like"/>
</dbReference>
<evidence type="ECO:0000256" key="8">
    <source>
        <dbReference type="ARBA" id="ARBA00023204"/>
    </source>
</evidence>
<dbReference type="PROSITE" id="PS51192">
    <property type="entry name" value="HELICASE_ATP_BIND_1"/>
    <property type="match status" value="1"/>
</dbReference>
<evidence type="ECO:0000256" key="2">
    <source>
        <dbReference type="ARBA" id="ARBA00022741"/>
    </source>
</evidence>
<dbReference type="Proteomes" id="UP000469346">
    <property type="component" value="Unassembled WGS sequence"/>
</dbReference>
<dbReference type="SUPFAM" id="SSF143517">
    <property type="entry name" value="TRCF domain-like"/>
    <property type="match status" value="1"/>
</dbReference>
<dbReference type="GO" id="GO:0003678">
    <property type="term" value="F:DNA helicase activity"/>
    <property type="evidence" value="ECO:0007669"/>
    <property type="project" value="TreeGrafter"/>
</dbReference>
<dbReference type="InterPro" id="IPR047112">
    <property type="entry name" value="RecG/Mfd"/>
</dbReference>
<reference evidence="12 13" key="1">
    <citation type="submission" date="2020-02" db="EMBL/GenBank/DDBJ databases">
        <title>Comparative genomics of sulfur disproportionating microorganisms.</title>
        <authorList>
            <person name="Ward L.M."/>
            <person name="Bertran E."/>
            <person name="Johnston D.T."/>
        </authorList>
    </citation>
    <scope>NUCLEOTIDE SEQUENCE [LARGE SCALE GENOMIC DNA]</scope>
    <source>
        <strain evidence="12 13">DSM 100025</strain>
    </source>
</reference>
<dbReference type="PANTHER" id="PTHR47964:SF1">
    <property type="entry name" value="ATP-DEPENDENT DNA HELICASE HOMOLOG RECG, CHLOROPLASTIC"/>
    <property type="match status" value="1"/>
</dbReference>
<dbReference type="InterPro" id="IPR014001">
    <property type="entry name" value="Helicase_ATP-bd"/>
</dbReference>
<dbReference type="SMART" id="SM00490">
    <property type="entry name" value="HELICc"/>
    <property type="match status" value="1"/>
</dbReference>
<feature type="domain" description="Helicase ATP-binding" evidence="10">
    <location>
        <begin position="338"/>
        <end position="499"/>
    </location>
</feature>
<keyword evidence="7" id="KW-0238">DNA-binding</keyword>
<dbReference type="InterPro" id="IPR027417">
    <property type="entry name" value="P-loop_NTPase"/>
</dbReference>
<dbReference type="SUPFAM" id="SSF141259">
    <property type="entry name" value="CarD-like"/>
    <property type="match status" value="1"/>
</dbReference>
<evidence type="ECO:0000313" key="13">
    <source>
        <dbReference type="Proteomes" id="UP000469346"/>
    </source>
</evidence>
<dbReference type="InterPro" id="IPR037235">
    <property type="entry name" value="TRCF-like_C_D7"/>
</dbReference>
<dbReference type="GO" id="GO:0003684">
    <property type="term" value="F:damaged DNA binding"/>
    <property type="evidence" value="ECO:0007669"/>
    <property type="project" value="InterPro"/>
</dbReference>
<dbReference type="SUPFAM" id="SSF52540">
    <property type="entry name" value="P-loop containing nucleoside triphosphate hydrolases"/>
    <property type="match status" value="3"/>
</dbReference>
<dbReference type="Pfam" id="PF02559">
    <property type="entry name" value="CarD_TRCF_RID"/>
    <property type="match status" value="1"/>
</dbReference>